<protein>
    <submittedName>
        <fullName evidence="1">Uncharacterized protein</fullName>
    </submittedName>
</protein>
<reference evidence="1" key="1">
    <citation type="journal article" date="2020" name="Stud. Mycol.">
        <title>101 Dothideomycetes genomes: a test case for predicting lifestyles and emergence of pathogens.</title>
        <authorList>
            <person name="Haridas S."/>
            <person name="Albert R."/>
            <person name="Binder M."/>
            <person name="Bloem J."/>
            <person name="Labutti K."/>
            <person name="Salamov A."/>
            <person name="Andreopoulos B."/>
            <person name="Baker S."/>
            <person name="Barry K."/>
            <person name="Bills G."/>
            <person name="Bluhm B."/>
            <person name="Cannon C."/>
            <person name="Castanera R."/>
            <person name="Culley D."/>
            <person name="Daum C."/>
            <person name="Ezra D."/>
            <person name="Gonzalez J."/>
            <person name="Henrissat B."/>
            <person name="Kuo A."/>
            <person name="Liang C."/>
            <person name="Lipzen A."/>
            <person name="Lutzoni F."/>
            <person name="Magnuson J."/>
            <person name="Mondo S."/>
            <person name="Nolan M."/>
            <person name="Ohm R."/>
            <person name="Pangilinan J."/>
            <person name="Park H.-J."/>
            <person name="Ramirez L."/>
            <person name="Alfaro M."/>
            <person name="Sun H."/>
            <person name="Tritt A."/>
            <person name="Yoshinaga Y."/>
            <person name="Zwiers L.-H."/>
            <person name="Turgeon B."/>
            <person name="Goodwin S."/>
            <person name="Spatafora J."/>
            <person name="Crous P."/>
            <person name="Grigoriev I."/>
        </authorList>
    </citation>
    <scope>NUCLEOTIDE SEQUENCE</scope>
    <source>
        <strain evidence="1">CBS 122681</strain>
    </source>
</reference>
<evidence type="ECO:0000313" key="1">
    <source>
        <dbReference type="EMBL" id="KAF2657860.1"/>
    </source>
</evidence>
<organism evidence="1 2">
    <name type="scientific">Lophiostoma macrostomum CBS 122681</name>
    <dbReference type="NCBI Taxonomy" id="1314788"/>
    <lineage>
        <taxon>Eukaryota</taxon>
        <taxon>Fungi</taxon>
        <taxon>Dikarya</taxon>
        <taxon>Ascomycota</taxon>
        <taxon>Pezizomycotina</taxon>
        <taxon>Dothideomycetes</taxon>
        <taxon>Pleosporomycetidae</taxon>
        <taxon>Pleosporales</taxon>
        <taxon>Lophiostomataceae</taxon>
        <taxon>Lophiostoma</taxon>
    </lineage>
</organism>
<name>A0A6A6TDF0_9PLEO</name>
<dbReference type="EMBL" id="MU004321">
    <property type="protein sequence ID" value="KAF2657860.1"/>
    <property type="molecule type" value="Genomic_DNA"/>
</dbReference>
<evidence type="ECO:0000313" key="2">
    <source>
        <dbReference type="Proteomes" id="UP000799324"/>
    </source>
</evidence>
<keyword evidence="2" id="KW-1185">Reference proteome</keyword>
<accession>A0A6A6TDF0</accession>
<sequence length="259" mass="30405">MSIEMSTNEKIRDIYPAQAPEPDLLSILELPNEPDHVQDDEQGTMKEPEQVGVASDEQRILLEVQDMLDASDFMKQDHISKEVEFMVKEWLVPTLKLLAKHHVEKDGTGEEIVKPLVWDNLFDTIYLYFFPVNEEVMTREYLSILKKFHRNIEKYRITLGDELVKTTKKTQVRMWRAFLREHDQIPDKPEGRLWVDVALTEKMTELQMETIAYLRMIDGKRKDAVYQNLKEGTRVLQIRCTPMILSPLCLCSQLCLHTR</sequence>
<proteinExistence type="predicted"/>
<gene>
    <name evidence="1" type="ORF">K491DRAFT_690746</name>
</gene>
<dbReference type="AlphaFoldDB" id="A0A6A6TDF0"/>
<dbReference type="Proteomes" id="UP000799324">
    <property type="component" value="Unassembled WGS sequence"/>
</dbReference>